<dbReference type="RefSeq" id="WP_096331042.1">
    <property type="nucleotide sequence ID" value="NZ_FOMX01000060.1"/>
</dbReference>
<sequence length="613" mass="65745">MRSAAITLVTLLSLSPVTAAAAPDDPERVVMKLDEFLKLYEKTRAEETTAPLDYALSSARYEGEVQLKDGEPYAAVFKARFRVEVLRAKGFAKVPFLPATVALESAKIGNAEAAVVIEDGHYVLVTQQRGAINLDVTFAAAVTTAEGSSGVSFQLSPAGATSAVLSVPAREDLDFTVAGAKLQSDKVVGDKRVVEAVLPSTGALEVKWQRELPKAAQQASRVLSEVYTLVSLGEGLMRATTTAQYTILFTGVDKLALKLPKDMTVLDVVGAGVREWKVDGDGNLGVQLNYAAKGAYALRIEMEKVVRGDIKDVAAPVPVPVGVERARGFVGVESRGNLEVDAGDVKGATPVDVRALPAAILGITGQPVLLGYKYLGTDVSIPLSAWQHVDADVLVTLLDETRARTMWTREGRRLTSVKYRIRNNRRQFLRLALPKGGELWSASVGGRAVQPALAADKRVMIPLVRSQAAGGELAAFEVEIVYVENGAPPSDNGRGQFNATLPRADAPCTYVAWTVYAPDDAKLKRWSIDGNLRKVRYLSNPIPAEDMNYVQTATPQVMEGAQVQAAPGGSLGDGAMPVPVSLPLQGREVHFEKLLALDEELTIGFKYRGLKKG</sequence>
<feature type="chain" id="PRO_5011658476" description="DUF4139 domain-containing protein" evidence="1">
    <location>
        <begin position="22"/>
        <end position="613"/>
    </location>
</feature>
<evidence type="ECO:0008006" key="4">
    <source>
        <dbReference type="Google" id="ProtNLM"/>
    </source>
</evidence>
<protein>
    <recommendedName>
        <fullName evidence="4">DUF4139 domain-containing protein</fullName>
    </recommendedName>
</protein>
<proteinExistence type="predicted"/>
<dbReference type="EMBL" id="FOMX01000060">
    <property type="protein sequence ID" value="SFF39191.1"/>
    <property type="molecule type" value="Genomic_DNA"/>
</dbReference>
<dbReference type="OrthoDB" id="5481813at2"/>
<feature type="signal peptide" evidence="1">
    <location>
        <begin position="1"/>
        <end position="21"/>
    </location>
</feature>
<dbReference type="STRING" id="54.SAMN02745121_08555"/>
<organism evidence="2 3">
    <name type="scientific">Nannocystis exedens</name>
    <dbReference type="NCBI Taxonomy" id="54"/>
    <lineage>
        <taxon>Bacteria</taxon>
        <taxon>Pseudomonadati</taxon>
        <taxon>Myxococcota</taxon>
        <taxon>Polyangia</taxon>
        <taxon>Nannocystales</taxon>
        <taxon>Nannocystaceae</taxon>
        <taxon>Nannocystis</taxon>
    </lineage>
</organism>
<evidence type="ECO:0000313" key="2">
    <source>
        <dbReference type="EMBL" id="SFF39191.1"/>
    </source>
</evidence>
<name>A0A1I2IF73_9BACT</name>
<evidence type="ECO:0000313" key="3">
    <source>
        <dbReference type="Proteomes" id="UP000199400"/>
    </source>
</evidence>
<evidence type="ECO:0000256" key="1">
    <source>
        <dbReference type="SAM" id="SignalP"/>
    </source>
</evidence>
<keyword evidence="1" id="KW-0732">Signal</keyword>
<keyword evidence="3" id="KW-1185">Reference proteome</keyword>
<accession>A0A1I2IF73</accession>
<gene>
    <name evidence="2" type="ORF">SAMN02745121_08555</name>
</gene>
<dbReference type="Proteomes" id="UP000199400">
    <property type="component" value="Unassembled WGS sequence"/>
</dbReference>
<dbReference type="AlphaFoldDB" id="A0A1I2IF73"/>
<reference evidence="3" key="1">
    <citation type="submission" date="2016-10" db="EMBL/GenBank/DDBJ databases">
        <authorList>
            <person name="Varghese N."/>
            <person name="Submissions S."/>
        </authorList>
    </citation>
    <scope>NUCLEOTIDE SEQUENCE [LARGE SCALE GENOMIC DNA]</scope>
    <source>
        <strain evidence="3">ATCC 25963</strain>
    </source>
</reference>